<evidence type="ECO:0000259" key="2">
    <source>
        <dbReference type="Pfam" id="PF04892"/>
    </source>
</evidence>
<name>A0A1G1XNE5_9BACT</name>
<dbReference type="AlphaFoldDB" id="A0A1G1XNE5"/>
<feature type="transmembrane region" description="Helical" evidence="1">
    <location>
        <begin position="87"/>
        <end position="104"/>
    </location>
</feature>
<feature type="transmembrane region" description="Helical" evidence="1">
    <location>
        <begin position="59"/>
        <end position="80"/>
    </location>
</feature>
<dbReference type="EMBL" id="MHHZ01000016">
    <property type="protein sequence ID" value="OGY41549.1"/>
    <property type="molecule type" value="Genomic_DNA"/>
</dbReference>
<keyword evidence="1" id="KW-0812">Transmembrane</keyword>
<protein>
    <recommendedName>
        <fullName evidence="2">VanZ-like domain-containing protein</fullName>
    </recommendedName>
</protein>
<dbReference type="NCBIfam" id="NF037970">
    <property type="entry name" value="vanZ_1"/>
    <property type="match status" value="1"/>
</dbReference>
<keyword evidence="1" id="KW-0472">Membrane</keyword>
<keyword evidence="1" id="KW-1133">Transmembrane helix</keyword>
<comment type="caution">
    <text evidence="3">The sequence shown here is derived from an EMBL/GenBank/DDBJ whole genome shotgun (WGS) entry which is preliminary data.</text>
</comment>
<gene>
    <name evidence="3" type="ORF">A2Y82_05025</name>
</gene>
<dbReference type="Proteomes" id="UP000176498">
    <property type="component" value="Unassembled WGS sequence"/>
</dbReference>
<accession>A0A1G1XNE5</accession>
<reference evidence="3 4" key="1">
    <citation type="journal article" date="2016" name="Nat. Commun.">
        <title>Thousands of microbial genomes shed light on interconnected biogeochemical processes in an aquifer system.</title>
        <authorList>
            <person name="Anantharaman K."/>
            <person name="Brown C.T."/>
            <person name="Hug L.A."/>
            <person name="Sharon I."/>
            <person name="Castelle C.J."/>
            <person name="Probst A.J."/>
            <person name="Thomas B.C."/>
            <person name="Singh A."/>
            <person name="Wilkins M.J."/>
            <person name="Karaoz U."/>
            <person name="Brodie E.L."/>
            <person name="Williams K.H."/>
            <person name="Hubbard S.S."/>
            <person name="Banfield J.F."/>
        </authorList>
    </citation>
    <scope>NUCLEOTIDE SEQUENCE [LARGE SCALE GENOMIC DNA]</scope>
</reference>
<feature type="transmembrane region" description="Helical" evidence="1">
    <location>
        <begin position="29"/>
        <end position="53"/>
    </location>
</feature>
<dbReference type="Pfam" id="PF04892">
    <property type="entry name" value="VanZ"/>
    <property type="match status" value="1"/>
</dbReference>
<evidence type="ECO:0000256" key="1">
    <source>
        <dbReference type="SAM" id="Phobius"/>
    </source>
</evidence>
<sequence length="161" mass="19520">MKKIYQKIKDHPYTKIILKNKHFQKYEKWVLVILWAGAIFYLSSQPLAFFAAFDVWSWIIRKLAHMFEFGMLCFLIFRILKNIEKKHIYWDLFWAIIFTVLYAISDEYHQSFISQRVGTYKDVLIDSLGIILSAWIIYLHYHTHYKIKKFSLKLLKDIIFG</sequence>
<proteinExistence type="predicted"/>
<dbReference type="InterPro" id="IPR006976">
    <property type="entry name" value="VanZ-like"/>
</dbReference>
<evidence type="ECO:0000313" key="4">
    <source>
        <dbReference type="Proteomes" id="UP000176498"/>
    </source>
</evidence>
<organism evidence="3 4">
    <name type="scientific">Candidatus Buchananbacteria bacterium RBG_13_36_9</name>
    <dbReference type="NCBI Taxonomy" id="1797530"/>
    <lineage>
        <taxon>Bacteria</taxon>
        <taxon>Candidatus Buchananiibacteriota</taxon>
    </lineage>
</organism>
<feature type="domain" description="VanZ-like" evidence="2">
    <location>
        <begin position="30"/>
        <end position="139"/>
    </location>
</feature>
<feature type="transmembrane region" description="Helical" evidence="1">
    <location>
        <begin position="124"/>
        <end position="141"/>
    </location>
</feature>
<evidence type="ECO:0000313" key="3">
    <source>
        <dbReference type="EMBL" id="OGY41549.1"/>
    </source>
</evidence>